<keyword evidence="1" id="KW-0812">Transmembrane</keyword>
<evidence type="ECO:0000313" key="2">
    <source>
        <dbReference type="EMBL" id="KAG0279248.1"/>
    </source>
</evidence>
<keyword evidence="1" id="KW-0472">Membrane</keyword>
<evidence type="ECO:0000256" key="1">
    <source>
        <dbReference type="SAM" id="Phobius"/>
    </source>
</evidence>
<protein>
    <submittedName>
        <fullName evidence="2">Uncharacterized protein</fullName>
    </submittedName>
</protein>
<reference evidence="2" key="1">
    <citation type="journal article" date="2020" name="Fungal Divers.">
        <title>Resolving the Mortierellaceae phylogeny through synthesis of multi-gene phylogenetics and phylogenomics.</title>
        <authorList>
            <person name="Vandepol N."/>
            <person name="Liber J."/>
            <person name="Desiro A."/>
            <person name="Na H."/>
            <person name="Kennedy M."/>
            <person name="Barry K."/>
            <person name="Grigoriev I.V."/>
            <person name="Miller A.N."/>
            <person name="O'Donnell K."/>
            <person name="Stajich J.E."/>
            <person name="Bonito G."/>
        </authorList>
    </citation>
    <scope>NUCLEOTIDE SEQUENCE</scope>
    <source>
        <strain evidence="2">NRRL 28262</strain>
    </source>
</reference>
<feature type="transmembrane region" description="Helical" evidence="1">
    <location>
        <begin position="39"/>
        <end position="57"/>
    </location>
</feature>
<organism evidence="2 3">
    <name type="scientific">Linnemannia exigua</name>
    <dbReference type="NCBI Taxonomy" id="604196"/>
    <lineage>
        <taxon>Eukaryota</taxon>
        <taxon>Fungi</taxon>
        <taxon>Fungi incertae sedis</taxon>
        <taxon>Mucoromycota</taxon>
        <taxon>Mortierellomycotina</taxon>
        <taxon>Mortierellomycetes</taxon>
        <taxon>Mortierellales</taxon>
        <taxon>Mortierellaceae</taxon>
        <taxon>Linnemannia</taxon>
    </lineage>
</organism>
<evidence type="ECO:0000313" key="3">
    <source>
        <dbReference type="Proteomes" id="UP001194580"/>
    </source>
</evidence>
<gene>
    <name evidence="2" type="ORF">BGZ95_001837</name>
</gene>
<keyword evidence="3" id="KW-1185">Reference proteome</keyword>
<dbReference type="AlphaFoldDB" id="A0AAD4H8N0"/>
<proteinExistence type="predicted"/>
<accession>A0AAD4H8N0</accession>
<sequence length="560" mass="63741">MNRNINGNGNGLPFHASGQKHQGFGAIAGKSRRISPKNLILLTGVCIVSLLTLSRFFSASSDGAPSIVVNSSEHEAKNDLEREVLVKQILETRKSAYSFDDFTEEGLVLETNQHLLPATAILLGWKRHEGLKLVVKYLARYPYIKEIIIWNNNQETKLSKKDFEFDSSYGPAPELQIHNGQENMHDFAKYMSCSLAKYQHCYFQDDDWLNTHMDALYTNFLTSPSLIHTNTLPLIHMEHRRWTFTNPEYKMHTGFAWMGTGSYLPREKAQRLLEQGGNSNLAKDRLKVIDMYFSIWTNQYPYQLVNYLMPLDQKNGWSTDGAVDHWTVVYRNMMDAATRLYSALVANPEVSEKDYFPREEELPLMGDRHARSPCYNDKCLFKTSLDPFPLPNEVVFNDDIESIEDQNSKFRALDYPTNEFFAAYSYIHAVDNDPMTCWNSFKVPQSGDSFGLQFVAPRQVRKMTVSSSKSLMGLLEGKLFSVMVSDMKGEEWVKCRHSTRFPYAHTMTLDISCPTTATSTTSSATVSFPNGFVSNVKVVFDQNLEKSLEICAMDVGGMVL</sequence>
<keyword evidence="1" id="KW-1133">Transmembrane helix</keyword>
<dbReference type="Proteomes" id="UP001194580">
    <property type="component" value="Unassembled WGS sequence"/>
</dbReference>
<comment type="caution">
    <text evidence="2">The sequence shown here is derived from an EMBL/GenBank/DDBJ whole genome shotgun (WGS) entry which is preliminary data.</text>
</comment>
<dbReference type="EMBL" id="JAAAIL010000138">
    <property type="protein sequence ID" value="KAG0279248.1"/>
    <property type="molecule type" value="Genomic_DNA"/>
</dbReference>
<name>A0AAD4H8N0_9FUNG</name>